<dbReference type="PROSITE" id="PS50850">
    <property type="entry name" value="MFS"/>
    <property type="match status" value="1"/>
</dbReference>
<dbReference type="CDD" id="cd17502">
    <property type="entry name" value="MFS_Azr1_MDR_like"/>
    <property type="match status" value="1"/>
</dbReference>
<organism evidence="10 11">
    <name type="scientific">Auritidibacter ignavus</name>
    <dbReference type="NCBI Taxonomy" id="678932"/>
    <lineage>
        <taxon>Bacteria</taxon>
        <taxon>Bacillati</taxon>
        <taxon>Actinomycetota</taxon>
        <taxon>Actinomycetes</taxon>
        <taxon>Micrococcales</taxon>
        <taxon>Micrococcaceae</taxon>
        <taxon>Auritidibacter</taxon>
    </lineage>
</organism>
<feature type="transmembrane region" description="Helical" evidence="8">
    <location>
        <begin position="119"/>
        <end position="138"/>
    </location>
</feature>
<feature type="transmembrane region" description="Helical" evidence="8">
    <location>
        <begin position="368"/>
        <end position="393"/>
    </location>
</feature>
<dbReference type="PANTHER" id="PTHR23501:SF197">
    <property type="entry name" value="COMD"/>
    <property type="match status" value="1"/>
</dbReference>
<dbReference type="GO" id="GO:0005886">
    <property type="term" value="C:plasma membrane"/>
    <property type="evidence" value="ECO:0007669"/>
    <property type="project" value="UniProtKB-SubCell"/>
</dbReference>
<feature type="transmembrane region" description="Helical" evidence="8">
    <location>
        <begin position="277"/>
        <end position="298"/>
    </location>
</feature>
<dbReference type="Gene3D" id="1.20.1720.10">
    <property type="entry name" value="Multidrug resistance protein D"/>
    <property type="match status" value="1"/>
</dbReference>
<evidence type="ECO:0000256" key="8">
    <source>
        <dbReference type="SAM" id="Phobius"/>
    </source>
</evidence>
<feature type="transmembrane region" description="Helical" evidence="8">
    <location>
        <begin position="175"/>
        <end position="198"/>
    </location>
</feature>
<keyword evidence="4" id="KW-1003">Cell membrane</keyword>
<feature type="transmembrane region" description="Helical" evidence="8">
    <location>
        <begin position="236"/>
        <end position="257"/>
    </location>
</feature>
<dbReference type="SUPFAM" id="SSF103473">
    <property type="entry name" value="MFS general substrate transporter"/>
    <property type="match status" value="1"/>
</dbReference>
<evidence type="ECO:0000256" key="4">
    <source>
        <dbReference type="ARBA" id="ARBA00022475"/>
    </source>
</evidence>
<comment type="similarity">
    <text evidence="2">Belongs to the major facilitator superfamily. TCR/Tet family.</text>
</comment>
<feature type="transmembrane region" description="Helical" evidence="8">
    <location>
        <begin position="481"/>
        <end position="503"/>
    </location>
</feature>
<comment type="subcellular location">
    <subcellularLocation>
        <location evidence="1">Cell membrane</location>
        <topology evidence="1">Multi-pass membrane protein</topology>
    </subcellularLocation>
</comment>
<sequence length="526" mass="56004">MSTASSQHRSAEDSGTTSVIMVFIGLMITMLLASMNQTVLSTALPTIVGELGGVDQMTWVITSYILATTIAMPIFGQISDIFGRKPLLFFAIGLFVAGSLVGGLAQSIGWLIVSRTVQGIGGGGLIILSQAAIADVVPARQRGKYMGLMGAVFALSSVVGPLLGGWFTEGPGWRWAFWINPPLGLVAVLAVAFFMRLPRHEHARYVKLDYLGMTVMATATTCLVLVITWGGHQYAWYSPTILGLIGAVVVLAVAFIWIEAKATEPVIPLSLFKEPNFVLSSLASLMVGIAMFGALGYFPTYIQMVTGVNATQAGLLMVPLMGFFLASSIVTGMLVSRTGRYKIFPLVGTIVIILGLVLMSELRVDSPLWWLCTTLAIFGIGLGMSLQILTLIVQNAFPHSMVGTATASTNFFRQIGATTGSSVVGSLFVQRLTAALQDRLPELLSGEVAGVDGDANSLTPEAVHQLPAHLQDAIVVSYNDALLPIYLFLTPLVAVAFIALLFVRKTPLATSVDHDQPAEVIHRTGG</sequence>
<evidence type="ECO:0000256" key="1">
    <source>
        <dbReference type="ARBA" id="ARBA00004651"/>
    </source>
</evidence>
<dbReference type="RefSeq" id="WP_279675404.1">
    <property type="nucleotide sequence ID" value="NZ_CP122566.1"/>
</dbReference>
<feature type="transmembrane region" description="Helical" evidence="8">
    <location>
        <begin position="20"/>
        <end position="44"/>
    </location>
</feature>
<feature type="transmembrane region" description="Helical" evidence="8">
    <location>
        <begin position="56"/>
        <end position="75"/>
    </location>
</feature>
<dbReference type="NCBIfam" id="TIGR00711">
    <property type="entry name" value="efflux_EmrB"/>
    <property type="match status" value="1"/>
</dbReference>
<accession>A0AAJ6AJ14</accession>
<dbReference type="InterPro" id="IPR020846">
    <property type="entry name" value="MFS_dom"/>
</dbReference>
<keyword evidence="6 8" id="KW-1133">Transmembrane helix</keyword>
<feature type="transmembrane region" description="Helical" evidence="8">
    <location>
        <begin position="210"/>
        <end position="230"/>
    </location>
</feature>
<dbReference type="InterPro" id="IPR011701">
    <property type="entry name" value="MFS"/>
</dbReference>
<dbReference type="InterPro" id="IPR036259">
    <property type="entry name" value="MFS_trans_sf"/>
</dbReference>
<keyword evidence="3" id="KW-0813">Transport</keyword>
<proteinExistence type="inferred from homology"/>
<dbReference type="Proteomes" id="UP001224674">
    <property type="component" value="Chromosome"/>
</dbReference>
<dbReference type="Gene3D" id="1.20.1250.20">
    <property type="entry name" value="MFS general substrate transporter like domains"/>
    <property type="match status" value="1"/>
</dbReference>
<evidence type="ECO:0000313" key="10">
    <source>
        <dbReference type="EMBL" id="WGH94401.1"/>
    </source>
</evidence>
<dbReference type="PANTHER" id="PTHR23501">
    <property type="entry name" value="MAJOR FACILITATOR SUPERFAMILY"/>
    <property type="match status" value="1"/>
</dbReference>
<feature type="transmembrane region" description="Helical" evidence="8">
    <location>
        <begin position="145"/>
        <end position="163"/>
    </location>
</feature>
<evidence type="ECO:0000256" key="7">
    <source>
        <dbReference type="ARBA" id="ARBA00023136"/>
    </source>
</evidence>
<evidence type="ECO:0000256" key="5">
    <source>
        <dbReference type="ARBA" id="ARBA00022692"/>
    </source>
</evidence>
<feature type="transmembrane region" description="Helical" evidence="8">
    <location>
        <begin position="310"/>
        <end position="336"/>
    </location>
</feature>
<reference evidence="10 11" key="1">
    <citation type="submission" date="2023-03" db="EMBL/GenBank/DDBJ databases">
        <title>Complete genome sequences of several Auritidibacter ignavus strains isolated from ear infections.</title>
        <authorList>
            <person name="Baehr T."/>
            <person name="Baumhoegger A.M."/>
        </authorList>
    </citation>
    <scope>NUCLEOTIDE SEQUENCE [LARGE SCALE GENOMIC DNA]</scope>
    <source>
        <strain evidence="10 11">BABAE-6</strain>
    </source>
</reference>
<dbReference type="GO" id="GO:0022857">
    <property type="term" value="F:transmembrane transporter activity"/>
    <property type="evidence" value="ECO:0007669"/>
    <property type="project" value="InterPro"/>
</dbReference>
<keyword evidence="7 8" id="KW-0472">Membrane</keyword>
<evidence type="ECO:0000256" key="6">
    <source>
        <dbReference type="ARBA" id="ARBA00022989"/>
    </source>
</evidence>
<name>A0AAJ6AJ14_9MICC</name>
<feature type="transmembrane region" description="Helical" evidence="8">
    <location>
        <begin position="343"/>
        <end position="362"/>
    </location>
</feature>
<dbReference type="PRINTS" id="PR01036">
    <property type="entry name" value="TCRTETB"/>
</dbReference>
<gene>
    <name evidence="10" type="ORF">QDX21_06385</name>
</gene>
<protein>
    <submittedName>
        <fullName evidence="10">MDR family MFS transporter</fullName>
    </submittedName>
</protein>
<dbReference type="Pfam" id="PF07690">
    <property type="entry name" value="MFS_1"/>
    <property type="match status" value="1"/>
</dbReference>
<dbReference type="EMBL" id="CP122566">
    <property type="protein sequence ID" value="WGH94401.1"/>
    <property type="molecule type" value="Genomic_DNA"/>
</dbReference>
<dbReference type="FunFam" id="1.20.1720.10:FF:000004">
    <property type="entry name" value="EmrB/QacA family drug resistance transporter"/>
    <property type="match status" value="1"/>
</dbReference>
<dbReference type="InterPro" id="IPR004638">
    <property type="entry name" value="EmrB-like"/>
</dbReference>
<dbReference type="AlphaFoldDB" id="A0AAJ6AJ14"/>
<evidence type="ECO:0000313" key="11">
    <source>
        <dbReference type="Proteomes" id="UP001224674"/>
    </source>
</evidence>
<evidence type="ECO:0000256" key="3">
    <source>
        <dbReference type="ARBA" id="ARBA00022448"/>
    </source>
</evidence>
<keyword evidence="5 8" id="KW-0812">Transmembrane</keyword>
<feature type="domain" description="Major facilitator superfamily (MFS) profile" evidence="9">
    <location>
        <begin position="22"/>
        <end position="508"/>
    </location>
</feature>
<feature type="transmembrane region" description="Helical" evidence="8">
    <location>
        <begin position="87"/>
        <end position="113"/>
    </location>
</feature>
<evidence type="ECO:0000259" key="9">
    <source>
        <dbReference type="PROSITE" id="PS50850"/>
    </source>
</evidence>
<evidence type="ECO:0000256" key="2">
    <source>
        <dbReference type="ARBA" id="ARBA00007520"/>
    </source>
</evidence>
<keyword evidence="11" id="KW-1185">Reference proteome</keyword>